<dbReference type="InterPro" id="IPR029063">
    <property type="entry name" value="SAM-dependent_MTases_sf"/>
</dbReference>
<dbReference type="GO" id="GO:0043770">
    <property type="term" value="F:demethylmenaquinone methyltransferase activity"/>
    <property type="evidence" value="ECO:0007669"/>
    <property type="project" value="UniProtKB-UniRule"/>
</dbReference>
<evidence type="ECO:0000313" key="6">
    <source>
        <dbReference type="EMBL" id="GAL83023.1"/>
    </source>
</evidence>
<dbReference type="Proteomes" id="UP000030185">
    <property type="component" value="Unassembled WGS sequence"/>
</dbReference>
<gene>
    <name evidence="5" type="primary">menG</name>
    <name evidence="6" type="ORF">MYP_249</name>
</gene>
<organism evidence="6 7">
    <name type="scientific">Sporocytophaga myxococcoides</name>
    <dbReference type="NCBI Taxonomy" id="153721"/>
    <lineage>
        <taxon>Bacteria</taxon>
        <taxon>Pseudomonadati</taxon>
        <taxon>Bacteroidota</taxon>
        <taxon>Cytophagia</taxon>
        <taxon>Cytophagales</taxon>
        <taxon>Cytophagaceae</taxon>
        <taxon>Sporocytophaga</taxon>
    </lineage>
</organism>
<feature type="binding site" evidence="5">
    <location>
        <begin position="113"/>
        <end position="114"/>
    </location>
    <ligand>
        <name>S-adenosyl-L-methionine</name>
        <dbReference type="ChEBI" id="CHEBI:59789"/>
    </ligand>
</feature>
<dbReference type="PROSITE" id="PS51608">
    <property type="entry name" value="SAM_MT_UBIE"/>
    <property type="match status" value="1"/>
</dbReference>
<evidence type="ECO:0000256" key="5">
    <source>
        <dbReference type="HAMAP-Rule" id="MF_01813"/>
    </source>
</evidence>
<dbReference type="EC" id="2.1.1.163" evidence="5"/>
<dbReference type="CDD" id="cd02440">
    <property type="entry name" value="AdoMet_MTases"/>
    <property type="match status" value="1"/>
</dbReference>
<dbReference type="HAMAP" id="MF_01813">
    <property type="entry name" value="MenG_UbiE_methyltr"/>
    <property type="match status" value="1"/>
</dbReference>
<accession>A0A098L9W9</accession>
<keyword evidence="2 5" id="KW-0489">Methyltransferase</keyword>
<dbReference type="Pfam" id="PF01209">
    <property type="entry name" value="Ubie_methyltran"/>
    <property type="match status" value="1"/>
</dbReference>
<dbReference type="GO" id="GO:0032259">
    <property type="term" value="P:methylation"/>
    <property type="evidence" value="ECO:0007669"/>
    <property type="project" value="UniProtKB-KW"/>
</dbReference>
<dbReference type="PANTHER" id="PTHR43591">
    <property type="entry name" value="METHYLTRANSFERASE"/>
    <property type="match status" value="1"/>
</dbReference>
<comment type="pathway">
    <text evidence="5">Quinol/quinone metabolism; menaquinone biosynthesis; menaquinol from 1,4-dihydroxy-2-naphthoate: step 2/2.</text>
</comment>
<feature type="binding site" evidence="5">
    <location>
        <position position="85"/>
    </location>
    <ligand>
        <name>S-adenosyl-L-methionine</name>
        <dbReference type="ChEBI" id="CHEBI:59789"/>
    </ligand>
</feature>
<keyword evidence="1 5" id="KW-0474">Menaquinone biosynthesis</keyword>
<evidence type="ECO:0000256" key="2">
    <source>
        <dbReference type="ARBA" id="ARBA00022603"/>
    </source>
</evidence>
<dbReference type="UniPathway" id="UPA00079">
    <property type="reaction ID" value="UER00169"/>
</dbReference>
<dbReference type="PANTHER" id="PTHR43591:SF24">
    <property type="entry name" value="2-METHOXY-6-POLYPRENYL-1,4-BENZOQUINOL METHYLASE, MITOCHONDRIAL"/>
    <property type="match status" value="1"/>
</dbReference>
<evidence type="ECO:0000256" key="4">
    <source>
        <dbReference type="ARBA" id="ARBA00022691"/>
    </source>
</evidence>
<protein>
    <recommendedName>
        <fullName evidence="5">Demethylmenaquinone methyltransferase</fullName>
        <ecNumber evidence="5">2.1.1.163</ecNumber>
    </recommendedName>
</protein>
<name>A0A098L9W9_9BACT</name>
<dbReference type="PROSITE" id="PS01184">
    <property type="entry name" value="UBIE_2"/>
    <property type="match status" value="1"/>
</dbReference>
<dbReference type="STRING" id="153721.MYP_249"/>
<comment type="catalytic activity">
    <reaction evidence="5">
        <text>a 2-demethylmenaquinol + S-adenosyl-L-methionine = a menaquinol + S-adenosyl-L-homocysteine + H(+)</text>
        <dbReference type="Rhea" id="RHEA:42640"/>
        <dbReference type="Rhea" id="RHEA-COMP:9539"/>
        <dbReference type="Rhea" id="RHEA-COMP:9563"/>
        <dbReference type="ChEBI" id="CHEBI:15378"/>
        <dbReference type="ChEBI" id="CHEBI:18151"/>
        <dbReference type="ChEBI" id="CHEBI:55437"/>
        <dbReference type="ChEBI" id="CHEBI:57856"/>
        <dbReference type="ChEBI" id="CHEBI:59789"/>
        <dbReference type="EC" id="2.1.1.163"/>
    </reaction>
</comment>
<evidence type="ECO:0000256" key="3">
    <source>
        <dbReference type="ARBA" id="ARBA00022679"/>
    </source>
</evidence>
<dbReference type="InterPro" id="IPR004033">
    <property type="entry name" value="UbiE/COQ5_MeTrFase"/>
</dbReference>
<feature type="binding site" evidence="5">
    <location>
        <position position="66"/>
    </location>
    <ligand>
        <name>S-adenosyl-L-methionine</name>
        <dbReference type="ChEBI" id="CHEBI:59789"/>
    </ligand>
</feature>
<proteinExistence type="inferred from homology"/>
<dbReference type="InterPro" id="IPR023576">
    <property type="entry name" value="UbiE/COQ5_MeTrFase_CS"/>
</dbReference>
<keyword evidence="7" id="KW-1185">Reference proteome</keyword>
<dbReference type="EMBL" id="BBLT01000001">
    <property type="protein sequence ID" value="GAL83023.1"/>
    <property type="molecule type" value="Genomic_DNA"/>
</dbReference>
<dbReference type="Gene3D" id="3.40.50.150">
    <property type="entry name" value="Vaccinia Virus protein VP39"/>
    <property type="match status" value="1"/>
</dbReference>
<dbReference type="GO" id="GO:0009234">
    <property type="term" value="P:menaquinone biosynthetic process"/>
    <property type="evidence" value="ECO:0007669"/>
    <property type="project" value="UniProtKB-UniRule"/>
</dbReference>
<dbReference type="AlphaFoldDB" id="A0A098L9W9"/>
<reference evidence="6 7" key="1">
    <citation type="submission" date="2014-09" db="EMBL/GenBank/DDBJ databases">
        <title>Sporocytophaga myxococcoides PG-01 genome sequencing.</title>
        <authorList>
            <person name="Liu L."/>
            <person name="Gao P.J."/>
            <person name="Chen G.J."/>
            <person name="Wang L.S."/>
        </authorList>
    </citation>
    <scope>NUCLEOTIDE SEQUENCE [LARGE SCALE GENOMIC DNA]</scope>
    <source>
        <strain evidence="6 7">PG-01</strain>
    </source>
</reference>
<comment type="function">
    <text evidence="5">Methyltransferase required for the conversion of demethylmenaquinol (DMKH2) to menaquinol (MKH2).</text>
</comment>
<comment type="caution">
    <text evidence="6">The sequence shown here is derived from an EMBL/GenBank/DDBJ whole genome shotgun (WGS) entry which is preliminary data.</text>
</comment>
<dbReference type="PROSITE" id="PS01183">
    <property type="entry name" value="UBIE_1"/>
    <property type="match status" value="1"/>
</dbReference>
<dbReference type="NCBIfam" id="NF001244">
    <property type="entry name" value="PRK00216.1-5"/>
    <property type="match status" value="1"/>
</dbReference>
<dbReference type="SUPFAM" id="SSF53335">
    <property type="entry name" value="S-adenosyl-L-methionine-dependent methyltransferases"/>
    <property type="match status" value="1"/>
</dbReference>
<keyword evidence="3 5" id="KW-0808">Transferase</keyword>
<comment type="similarity">
    <text evidence="5">Belongs to the class I-like SAM-binding methyltransferase superfamily. MenG/UbiE family.</text>
</comment>
<dbReference type="NCBIfam" id="TIGR01934">
    <property type="entry name" value="MenG_MenH_UbiE"/>
    <property type="match status" value="1"/>
</dbReference>
<keyword evidence="4 5" id="KW-0949">S-adenosyl-L-methionine</keyword>
<evidence type="ECO:0000256" key="1">
    <source>
        <dbReference type="ARBA" id="ARBA00022428"/>
    </source>
</evidence>
<dbReference type="eggNOG" id="COG2226">
    <property type="taxonomic scope" value="Bacteria"/>
</dbReference>
<sequence length="241" mass="26924">MVLPYKDDVSKGKKEQVSQMFDNIAPKYDLLNRVLSAGIDIRWRKKAISKLKANNPQLILDIATGTGDLAIEALSINPERIIGIDISEGMLAIGREKISKLGLGGKIILQQGDSENIIFPDNYFDAVTVAFGVRNFEHLEKGLSEIFRVLKPGGEVMILEFSQPEKFPFKQLYSFYSKQILPLIGRLVSRDKAAYTYLPESVKKFPYGKEFVSILNRIGFKSATCQSLSLGIASIYVAKKQ</sequence>
<comment type="caution">
    <text evidence="5">Lacks conserved residue(s) required for the propagation of feature annotation.</text>
</comment>
<evidence type="ECO:0000313" key="7">
    <source>
        <dbReference type="Proteomes" id="UP000030185"/>
    </source>
</evidence>